<dbReference type="InterPro" id="IPR034151">
    <property type="entry name" value="TOPRIM_DnaG_bac"/>
</dbReference>
<dbReference type="SUPFAM" id="SSF57783">
    <property type="entry name" value="Zinc beta-ribbon"/>
    <property type="match status" value="1"/>
</dbReference>
<reference evidence="16 17" key="1">
    <citation type="submission" date="2019-03" db="EMBL/GenBank/DDBJ databases">
        <title>Genomic Encyclopedia of Type Strains, Phase IV (KMG-IV): sequencing the most valuable type-strain genomes for metagenomic binning, comparative biology and taxonomic classification.</title>
        <authorList>
            <person name="Goeker M."/>
        </authorList>
    </citation>
    <scope>NUCLEOTIDE SEQUENCE [LARGE SCALE GENOMIC DNA]</scope>
    <source>
        <strain evidence="16 17">DSM 24629</strain>
    </source>
</reference>
<sequence length="587" mass="67896">MYYPEELIEEIRMNNDIVDIVSSYVNLKKKGNSFFGLCPFHNERTPSFSVSPERQMYHCFGCGVGGNVYTFVMEYENFSFLEAVKQLADRANIRLPSPEITEEAKKQLDEKQQFLDINKAAARYFYYQLKGERGKKALEYFNNREITNDIIKKFGLGYSNFYGDDLYKYLKKMGYSDSALVDVGLVVKDKNNAYTDRFWNRVMFPIFDVHNRVIAFGGRVLGDGNPKYLNSPETKLFDKSKNLYGLNLARMARKDHLLIVEGYMDVISLHQAGYNQTVASLGTAFTSGQARLLKRYTDDVYIAYDNDDAGTNATLRAIPILKDAGLTVKVLNLNPYKDPDEFIKKLGPEAFEDRIDTAKNGFLYELEITEKSYNLKDPDAKTKFINKIAEKILEIENPIEKENYIEAIATNYKMNKENLVNLVNQLGSKVGLVEKRPSSVFFNNKKEKKEEGIVQAQKLLLVYLIKEKKLYDKISKYISPMDFKDEIYHKIAKNIYELYEEEKEIQAAKIINQFTTVEEQKTVANLFNMQVSDLNIKDKEKLINETAYKLKRFSLDYASRNAKDVQELQQIILEQSQLQKMHILLSD</sequence>
<dbReference type="InterPro" id="IPR050219">
    <property type="entry name" value="DnaG_primase"/>
</dbReference>
<dbReference type="OrthoDB" id="9803773at2"/>
<dbReference type="SMART" id="SM00493">
    <property type="entry name" value="TOPRIM"/>
    <property type="match status" value="1"/>
</dbReference>
<dbReference type="FunFam" id="3.90.980.10:FF:000001">
    <property type="entry name" value="DNA primase"/>
    <property type="match status" value="1"/>
</dbReference>
<dbReference type="InterPro" id="IPR030846">
    <property type="entry name" value="DnaG_bac"/>
</dbReference>
<keyword evidence="2 12" id="KW-0639">Primosome</keyword>
<evidence type="ECO:0000256" key="7">
    <source>
        <dbReference type="ARBA" id="ARBA00022771"/>
    </source>
</evidence>
<evidence type="ECO:0000313" key="16">
    <source>
        <dbReference type="EMBL" id="TCT15580.1"/>
    </source>
</evidence>
<comment type="catalytic activity">
    <reaction evidence="12">
        <text>ssDNA + n NTP = ssDNA/pppN(pN)n-1 hybrid + (n-1) diphosphate.</text>
        <dbReference type="EC" id="2.7.7.101"/>
    </reaction>
</comment>
<dbReference type="InterPro" id="IPR037068">
    <property type="entry name" value="DNA_primase_core_N_sf"/>
</dbReference>
<dbReference type="InterPro" id="IPR036185">
    <property type="entry name" value="DNA_heli_DnaB-like_N_sf"/>
</dbReference>
<dbReference type="PIRSF" id="PIRSF002811">
    <property type="entry name" value="DnaG"/>
    <property type="match status" value="1"/>
</dbReference>
<evidence type="ECO:0000256" key="10">
    <source>
        <dbReference type="ARBA" id="ARBA00023125"/>
    </source>
</evidence>
<dbReference type="CDD" id="cd03364">
    <property type="entry name" value="TOPRIM_DnaG_primases"/>
    <property type="match status" value="1"/>
</dbReference>
<dbReference type="Pfam" id="PF13155">
    <property type="entry name" value="Toprim_2"/>
    <property type="match status" value="1"/>
</dbReference>
<gene>
    <name evidence="12" type="primary">dnaG</name>
    <name evidence="16" type="ORF">EDC18_103288</name>
</gene>
<dbReference type="FunFam" id="3.40.1360.10:FF:000002">
    <property type="entry name" value="DNA primase"/>
    <property type="match status" value="1"/>
</dbReference>
<dbReference type="SUPFAM" id="SSF56731">
    <property type="entry name" value="DNA primase core"/>
    <property type="match status" value="1"/>
</dbReference>
<dbReference type="EC" id="2.7.7.101" evidence="12"/>
<dbReference type="Pfam" id="PF01807">
    <property type="entry name" value="Zn_ribbon_DnaG"/>
    <property type="match status" value="1"/>
</dbReference>
<dbReference type="GO" id="GO:0008270">
    <property type="term" value="F:zinc ion binding"/>
    <property type="evidence" value="ECO:0007669"/>
    <property type="project" value="UniProtKB-UniRule"/>
</dbReference>
<keyword evidence="10 12" id="KW-0238">DNA-binding</keyword>
<keyword evidence="7 12" id="KW-0863">Zinc-finger</keyword>
<organism evidence="16 17">
    <name type="scientific">Natranaerovirga pectinivora</name>
    <dbReference type="NCBI Taxonomy" id="682400"/>
    <lineage>
        <taxon>Bacteria</taxon>
        <taxon>Bacillati</taxon>
        <taxon>Bacillota</taxon>
        <taxon>Clostridia</taxon>
        <taxon>Lachnospirales</taxon>
        <taxon>Natranaerovirgaceae</taxon>
        <taxon>Natranaerovirga</taxon>
    </lineage>
</organism>
<dbReference type="Gene3D" id="3.90.980.10">
    <property type="entry name" value="DNA primase, catalytic core, N-terminal domain"/>
    <property type="match status" value="1"/>
</dbReference>
<dbReference type="Gene3D" id="3.90.580.10">
    <property type="entry name" value="Zinc finger, CHC2-type domain"/>
    <property type="match status" value="1"/>
</dbReference>
<evidence type="ECO:0000256" key="8">
    <source>
        <dbReference type="ARBA" id="ARBA00022833"/>
    </source>
</evidence>
<dbReference type="AlphaFoldDB" id="A0A4V2V0E3"/>
<feature type="domain" description="Toprim" evidence="15">
    <location>
        <begin position="255"/>
        <end position="336"/>
    </location>
</feature>
<dbReference type="PROSITE" id="PS50880">
    <property type="entry name" value="TOPRIM"/>
    <property type="match status" value="1"/>
</dbReference>
<dbReference type="GO" id="GO:0005524">
    <property type="term" value="F:ATP binding"/>
    <property type="evidence" value="ECO:0007669"/>
    <property type="project" value="InterPro"/>
</dbReference>
<evidence type="ECO:0000256" key="2">
    <source>
        <dbReference type="ARBA" id="ARBA00022515"/>
    </source>
</evidence>
<accession>A0A4V2V0E3</accession>
<name>A0A4V2V0E3_9FIRM</name>
<keyword evidence="9" id="KW-0460">Magnesium</keyword>
<evidence type="ECO:0000256" key="12">
    <source>
        <dbReference type="HAMAP-Rule" id="MF_00974"/>
    </source>
</evidence>
<evidence type="ECO:0000313" key="17">
    <source>
        <dbReference type="Proteomes" id="UP000294902"/>
    </source>
</evidence>
<dbReference type="RefSeq" id="WP_132251395.1">
    <property type="nucleotide sequence ID" value="NZ_SMAL01000003.1"/>
</dbReference>
<evidence type="ECO:0000256" key="14">
    <source>
        <dbReference type="PIRSR" id="PIRSR002811-1"/>
    </source>
</evidence>
<dbReference type="EMBL" id="SMAL01000003">
    <property type="protein sequence ID" value="TCT15580.1"/>
    <property type="molecule type" value="Genomic_DNA"/>
</dbReference>
<evidence type="ECO:0000256" key="3">
    <source>
        <dbReference type="ARBA" id="ARBA00022679"/>
    </source>
</evidence>
<dbReference type="InterPro" id="IPR002694">
    <property type="entry name" value="Znf_CHC2"/>
</dbReference>
<dbReference type="Pfam" id="PF08275">
    <property type="entry name" value="DNAG_N"/>
    <property type="match status" value="1"/>
</dbReference>
<comment type="subunit">
    <text evidence="12">Monomer. Interacts with DnaB.</text>
</comment>
<evidence type="ECO:0000256" key="9">
    <source>
        <dbReference type="ARBA" id="ARBA00022842"/>
    </source>
</evidence>
<dbReference type="InterPro" id="IPR036977">
    <property type="entry name" value="DNA_primase_Znf_CHC2"/>
</dbReference>
<keyword evidence="6 12" id="KW-0479">Metal-binding</keyword>
<dbReference type="GO" id="GO:0000428">
    <property type="term" value="C:DNA-directed RNA polymerase complex"/>
    <property type="evidence" value="ECO:0007669"/>
    <property type="project" value="UniProtKB-KW"/>
</dbReference>
<keyword evidence="11 12" id="KW-0804">Transcription</keyword>
<evidence type="ECO:0000256" key="13">
    <source>
        <dbReference type="PIRNR" id="PIRNR002811"/>
    </source>
</evidence>
<keyword evidence="5 12" id="KW-0235">DNA replication</keyword>
<dbReference type="InterPro" id="IPR006171">
    <property type="entry name" value="TOPRIM_dom"/>
</dbReference>
<dbReference type="InterPro" id="IPR016136">
    <property type="entry name" value="DNA_helicase_N/primase_C"/>
</dbReference>
<keyword evidence="8 12" id="KW-0862">Zinc</keyword>
<keyword evidence="3 12" id="KW-0808">Transferase</keyword>
<evidence type="ECO:0000256" key="4">
    <source>
        <dbReference type="ARBA" id="ARBA00022695"/>
    </source>
</evidence>
<keyword evidence="1 12" id="KW-0240">DNA-directed RNA polymerase</keyword>
<proteinExistence type="inferred from homology"/>
<dbReference type="SMART" id="SM00400">
    <property type="entry name" value="ZnF_CHCC"/>
    <property type="match status" value="1"/>
</dbReference>
<feature type="zinc finger region" description="CHC2-type" evidence="12 14">
    <location>
        <begin position="38"/>
        <end position="62"/>
    </location>
</feature>
<evidence type="ECO:0000259" key="15">
    <source>
        <dbReference type="PROSITE" id="PS50880"/>
    </source>
</evidence>
<dbReference type="Pfam" id="PF10410">
    <property type="entry name" value="DnaB_bind"/>
    <property type="match status" value="1"/>
</dbReference>
<evidence type="ECO:0000256" key="5">
    <source>
        <dbReference type="ARBA" id="ARBA00022705"/>
    </source>
</evidence>
<comment type="domain">
    <text evidence="12">Contains an N-terminal zinc-binding domain, a central core domain that contains the primase activity, and a C-terminal DnaB-binding domain.</text>
</comment>
<comment type="cofactor">
    <cofactor evidence="12 13 14">
        <name>Zn(2+)</name>
        <dbReference type="ChEBI" id="CHEBI:29105"/>
    </cofactor>
    <text evidence="12 13 14">Binds 1 zinc ion per monomer.</text>
</comment>
<evidence type="ECO:0000256" key="6">
    <source>
        <dbReference type="ARBA" id="ARBA00022723"/>
    </source>
</evidence>
<dbReference type="HAMAP" id="MF_00974">
    <property type="entry name" value="DNA_primase_DnaG"/>
    <property type="match status" value="1"/>
</dbReference>
<dbReference type="NCBIfam" id="TIGR01391">
    <property type="entry name" value="dnaG"/>
    <property type="match status" value="1"/>
</dbReference>
<dbReference type="PANTHER" id="PTHR30313:SF2">
    <property type="entry name" value="DNA PRIMASE"/>
    <property type="match status" value="1"/>
</dbReference>
<dbReference type="PANTHER" id="PTHR30313">
    <property type="entry name" value="DNA PRIMASE"/>
    <property type="match status" value="1"/>
</dbReference>
<dbReference type="Proteomes" id="UP000294902">
    <property type="component" value="Unassembled WGS sequence"/>
</dbReference>
<dbReference type="GO" id="GO:0003677">
    <property type="term" value="F:DNA binding"/>
    <property type="evidence" value="ECO:0007669"/>
    <property type="project" value="UniProtKB-KW"/>
</dbReference>
<evidence type="ECO:0000256" key="11">
    <source>
        <dbReference type="ARBA" id="ARBA00023163"/>
    </source>
</evidence>
<dbReference type="GO" id="GO:0006269">
    <property type="term" value="P:DNA replication, synthesis of primer"/>
    <property type="evidence" value="ECO:0007669"/>
    <property type="project" value="UniProtKB-UniRule"/>
</dbReference>
<dbReference type="GO" id="GO:0005737">
    <property type="term" value="C:cytoplasm"/>
    <property type="evidence" value="ECO:0007669"/>
    <property type="project" value="TreeGrafter"/>
</dbReference>
<dbReference type="InterPro" id="IPR006295">
    <property type="entry name" value="DNA_primase_DnaG"/>
</dbReference>
<dbReference type="FunFam" id="3.90.580.10:FF:000001">
    <property type="entry name" value="DNA primase"/>
    <property type="match status" value="1"/>
</dbReference>
<dbReference type="GO" id="GO:1990077">
    <property type="term" value="C:primosome complex"/>
    <property type="evidence" value="ECO:0007669"/>
    <property type="project" value="UniProtKB-KW"/>
</dbReference>
<dbReference type="Gene3D" id="3.40.1360.10">
    <property type="match status" value="1"/>
</dbReference>
<comment type="function">
    <text evidence="12 13">RNA polymerase that catalyzes the synthesis of short RNA molecules used as primers for DNA polymerase during DNA replication.</text>
</comment>
<evidence type="ECO:0000256" key="1">
    <source>
        <dbReference type="ARBA" id="ARBA00022478"/>
    </source>
</evidence>
<comment type="caution">
    <text evidence="16">The sequence shown here is derived from an EMBL/GenBank/DDBJ whole genome shotgun (WGS) entry which is preliminary data.</text>
</comment>
<dbReference type="SUPFAM" id="SSF48024">
    <property type="entry name" value="N-terminal domain of DnaB helicase"/>
    <property type="match status" value="1"/>
</dbReference>
<dbReference type="GO" id="GO:0003678">
    <property type="term" value="F:DNA helicase activity"/>
    <property type="evidence" value="ECO:0007669"/>
    <property type="project" value="InterPro"/>
</dbReference>
<dbReference type="InterPro" id="IPR013264">
    <property type="entry name" value="DNAG_N"/>
</dbReference>
<keyword evidence="4 12" id="KW-0548">Nucleotidyltransferase</keyword>
<keyword evidence="17" id="KW-1185">Reference proteome</keyword>
<dbReference type="Gene3D" id="1.10.860.10">
    <property type="entry name" value="DNAb Helicase, Chain A"/>
    <property type="match status" value="1"/>
</dbReference>
<dbReference type="InterPro" id="IPR019475">
    <property type="entry name" value="DNA_primase_DnaB-bd"/>
</dbReference>
<dbReference type="GO" id="GO:0003899">
    <property type="term" value="F:DNA-directed RNA polymerase activity"/>
    <property type="evidence" value="ECO:0007669"/>
    <property type="project" value="UniProtKB-UniRule"/>
</dbReference>
<comment type="similarity">
    <text evidence="12 13">Belongs to the DnaG primase family.</text>
</comment>
<protein>
    <recommendedName>
        <fullName evidence="12 13">DNA primase</fullName>
        <ecNumber evidence="12">2.7.7.101</ecNumber>
    </recommendedName>
</protein>